<accession>A0A6A6W6K3</accession>
<dbReference type="PANTHER" id="PTHR36587:SF2">
    <property type="entry name" value="EXPRESSION SITE-ASSOCIATED GENE 3 (ESAG3)-LIKE PROTEIN"/>
    <property type="match status" value="1"/>
</dbReference>
<dbReference type="GeneID" id="54482076"/>
<gene>
    <name evidence="3" type="ORF">EJ05DRAFT_352787</name>
</gene>
<evidence type="ECO:0000313" key="4">
    <source>
        <dbReference type="Proteomes" id="UP000799437"/>
    </source>
</evidence>
<proteinExistence type="predicted"/>
<evidence type="ECO:0000313" key="3">
    <source>
        <dbReference type="EMBL" id="KAF2758502.1"/>
    </source>
</evidence>
<keyword evidence="4" id="KW-1185">Reference proteome</keyword>
<dbReference type="RefSeq" id="XP_033600953.1">
    <property type="nucleotide sequence ID" value="XM_033741022.1"/>
</dbReference>
<evidence type="ECO:0000256" key="2">
    <source>
        <dbReference type="SAM" id="Phobius"/>
    </source>
</evidence>
<dbReference type="Proteomes" id="UP000799437">
    <property type="component" value="Unassembled WGS sequence"/>
</dbReference>
<keyword evidence="2" id="KW-0812">Transmembrane</keyword>
<organism evidence="3 4">
    <name type="scientific">Pseudovirgaria hyperparasitica</name>
    <dbReference type="NCBI Taxonomy" id="470096"/>
    <lineage>
        <taxon>Eukaryota</taxon>
        <taxon>Fungi</taxon>
        <taxon>Dikarya</taxon>
        <taxon>Ascomycota</taxon>
        <taxon>Pezizomycotina</taxon>
        <taxon>Dothideomycetes</taxon>
        <taxon>Dothideomycetes incertae sedis</taxon>
        <taxon>Acrospermales</taxon>
        <taxon>Acrospermaceae</taxon>
        <taxon>Pseudovirgaria</taxon>
    </lineage>
</organism>
<dbReference type="PANTHER" id="PTHR36587">
    <property type="entry name" value="EXPRESSION SITE-ASSOCIATED GENE 3 (ESAG3)-LIKE PROTEIN"/>
    <property type="match status" value="1"/>
</dbReference>
<protein>
    <submittedName>
        <fullName evidence="3">Uncharacterized protein</fullName>
    </submittedName>
</protein>
<name>A0A6A6W6K3_9PEZI</name>
<keyword evidence="2" id="KW-1133">Transmembrane helix</keyword>
<reference evidence="3" key="1">
    <citation type="journal article" date="2020" name="Stud. Mycol.">
        <title>101 Dothideomycetes genomes: a test case for predicting lifestyles and emergence of pathogens.</title>
        <authorList>
            <person name="Haridas S."/>
            <person name="Albert R."/>
            <person name="Binder M."/>
            <person name="Bloem J."/>
            <person name="Labutti K."/>
            <person name="Salamov A."/>
            <person name="Andreopoulos B."/>
            <person name="Baker S."/>
            <person name="Barry K."/>
            <person name="Bills G."/>
            <person name="Bluhm B."/>
            <person name="Cannon C."/>
            <person name="Castanera R."/>
            <person name="Culley D."/>
            <person name="Daum C."/>
            <person name="Ezra D."/>
            <person name="Gonzalez J."/>
            <person name="Henrissat B."/>
            <person name="Kuo A."/>
            <person name="Liang C."/>
            <person name="Lipzen A."/>
            <person name="Lutzoni F."/>
            <person name="Magnuson J."/>
            <person name="Mondo S."/>
            <person name="Nolan M."/>
            <person name="Ohm R."/>
            <person name="Pangilinan J."/>
            <person name="Park H.-J."/>
            <person name="Ramirez L."/>
            <person name="Alfaro M."/>
            <person name="Sun H."/>
            <person name="Tritt A."/>
            <person name="Yoshinaga Y."/>
            <person name="Zwiers L.-H."/>
            <person name="Turgeon B."/>
            <person name="Goodwin S."/>
            <person name="Spatafora J."/>
            <person name="Crous P."/>
            <person name="Grigoriev I."/>
        </authorList>
    </citation>
    <scope>NUCLEOTIDE SEQUENCE</scope>
    <source>
        <strain evidence="3">CBS 121739</strain>
    </source>
</reference>
<dbReference type="OrthoDB" id="422736at2759"/>
<sequence length="647" mass="71467">MAITDNFGVLSRPTFAPGGLRDAALQLLNSRRGRWALVLAVLMILLIAMPPPSSSMSSYRESLTKYYYSQSSNSTTTKNSAGTNAYAHQSPLVLSDTAVGIESGDKIVPQALLKGNPAFHLIIPQSEGQFEFCQFYLSSMVLNYPAATITKYGIGYPPGQTYQKDMDKIKGVNEFLKSRTINDDDLVLIVEADKTLFQLPSDVLIKQYQMLVREANARLAKQYKNGVNGHALNQTIFFSPAKLCDEWMKNEPACAAVPEPPLPPTIYGTQTDSEPGGSRNRPKYLSSDSIIGPAGDLRKLFAAAVQKITEHSENSRWADRSHTSAHTIFASLFGEQEFARSINSGQTDKYHWPEWLSEKTGIQVTPGDPSILSQDLVISAARNYEFSMGLDYYSILFQPMTLAASDELTFLTYSDTPSLRAASHADPLLPSLPIPLTHSSPPFETAIPGSHLLPKANLLHYINELKPDPALDTLPPANTSFADLPLLTNTYLLSIPAALSLSSPGEDPAHHTVSRSQLYTTLWFSPHARALLRRYLRTMPQGPIAMHSSYVGGDWRWDTRGGLGGVWTGEHGDVYREWGLDICKDMEVRVFGDDKGPWLREGEDPQVEQNKPVLKRGLGGASGEEGERRRGMSRRELYGVPDWIETA</sequence>
<dbReference type="EMBL" id="ML996571">
    <property type="protein sequence ID" value="KAF2758502.1"/>
    <property type="molecule type" value="Genomic_DNA"/>
</dbReference>
<dbReference type="AlphaFoldDB" id="A0A6A6W6K3"/>
<dbReference type="CDD" id="cd22997">
    <property type="entry name" value="GT_LH"/>
    <property type="match status" value="1"/>
</dbReference>
<feature type="region of interest" description="Disordered" evidence="1">
    <location>
        <begin position="597"/>
        <end position="633"/>
    </location>
</feature>
<evidence type="ECO:0000256" key="1">
    <source>
        <dbReference type="SAM" id="MobiDB-lite"/>
    </source>
</evidence>
<feature type="transmembrane region" description="Helical" evidence="2">
    <location>
        <begin position="35"/>
        <end position="52"/>
    </location>
</feature>
<keyword evidence="2" id="KW-0472">Membrane</keyword>